<proteinExistence type="predicted"/>
<feature type="compositionally biased region" description="Polar residues" evidence="1">
    <location>
        <begin position="11"/>
        <end position="27"/>
    </location>
</feature>
<feature type="region of interest" description="Disordered" evidence="1">
    <location>
        <begin position="1"/>
        <end position="31"/>
    </location>
</feature>
<accession>A0A485KDY9</accession>
<dbReference type="EMBL" id="CAADRA010001505">
    <property type="protein sequence ID" value="VFT82153.1"/>
    <property type="molecule type" value="Genomic_DNA"/>
</dbReference>
<sequence>MSFFTPPLKQKSGSSNGHSKLSLTLSQGKKKRIVKHLDMKDADMSDSDKAIAKNITAMESANDESSSSSDSECEVFFDSKPAKEVLPEQSANNFALDFQVSSVAVDRAGRFVVAGFNNGTIRLYPLKNNAPSVPIVVGSLETDETASIDENKLVFRKGVVLEHISARGMYTQLRVNVVIPDDGRFIFAGVYRGSTEILVIDIDSIRLPTDIIGVPTAEVNTHSYSDAKLRGFGAVRCMPGKSSITTEYQVLCGLGIKNLHLWRFYWDPSCDDPESKWTWQCIFDRQTNGISLEYLAFGTEPNQLISKSEHQQVRVWTIDETTDAMNFDYNDIKQTQDTVQVCGQYAYGGQERLAMVNLDTAQRIELDLPSSVSPVARPTLNNRKRQLRTLSLLTGVPAGITLGVCSDGSVFVHDTSSETGLGIHTPPTSVTGYESFYQDQAGGGLLSLLPFEGSNDMMEWLVVMANSSQLQVQALHEFLHLPQKIKAPDTTAIKPLKLKSTKGKPLLSSQLVENVARPPPPSPPLKRTLDRSLEKKKSKKTSKDKPRSSWNYEVPTSPKKKQREQQPPTSPVLKKQRKELLVATPPPIQAAQPSPKATLVVVTPKIDLDAPPPVNFVDAMTPQKAPKVHCANVSVPEADAFHTPQPKKVNCREKSVVLSPVVSISPASSPCPLHTPQYSPSMPTPAANNKDWSPFVIPKRNKFPILDEEVVEKPQAARELDPEPEPEAEPAAHAPIEQVMEVEQVPRPMTPTVVCENAMVVEMPTVVLDLPVDCAMDVVAASDDEVDASKDVRSLLVRTATCQLEANVMEQCMSMPLFDSLTSIPNVDDVLCVVDTEVANATTNRFHTERANLMTKFQAAHQILIRSVCSDMHRKKLPGRVDACVIRKHFQLRVAELMGQQRLEADALYASHHMQWTVLGLGGFDMPRLVPVFPAPRLFG</sequence>
<evidence type="ECO:0000313" key="4">
    <source>
        <dbReference type="Proteomes" id="UP000332933"/>
    </source>
</evidence>
<dbReference type="Proteomes" id="UP000332933">
    <property type="component" value="Unassembled WGS sequence"/>
</dbReference>
<name>A0A485KDY9_9STRA</name>
<feature type="compositionally biased region" description="Basic and acidic residues" evidence="1">
    <location>
        <begin position="527"/>
        <end position="547"/>
    </location>
</feature>
<organism evidence="3 4">
    <name type="scientific">Aphanomyces stellatus</name>
    <dbReference type="NCBI Taxonomy" id="120398"/>
    <lineage>
        <taxon>Eukaryota</taxon>
        <taxon>Sar</taxon>
        <taxon>Stramenopiles</taxon>
        <taxon>Oomycota</taxon>
        <taxon>Saprolegniomycetes</taxon>
        <taxon>Saprolegniales</taxon>
        <taxon>Verrucalvaceae</taxon>
        <taxon>Aphanomyces</taxon>
    </lineage>
</organism>
<evidence type="ECO:0000313" key="2">
    <source>
        <dbReference type="EMBL" id="KAF0711814.1"/>
    </source>
</evidence>
<dbReference type="OrthoDB" id="161629at2759"/>
<feature type="region of interest" description="Disordered" evidence="1">
    <location>
        <begin position="511"/>
        <end position="574"/>
    </location>
</feature>
<dbReference type="EMBL" id="VJMH01001504">
    <property type="protein sequence ID" value="KAF0711814.1"/>
    <property type="molecule type" value="Genomic_DNA"/>
</dbReference>
<reference evidence="3 4" key="1">
    <citation type="submission" date="2019-03" db="EMBL/GenBank/DDBJ databases">
        <authorList>
            <person name="Gaulin E."/>
            <person name="Dumas B."/>
        </authorList>
    </citation>
    <scope>NUCLEOTIDE SEQUENCE [LARGE SCALE GENOMIC DNA]</scope>
    <source>
        <strain evidence="3">CBS 568.67</strain>
    </source>
</reference>
<keyword evidence="4" id="KW-1185">Reference proteome</keyword>
<dbReference type="AlphaFoldDB" id="A0A485KDY9"/>
<gene>
    <name evidence="3" type="primary">Aste57867_5072</name>
    <name evidence="2" type="ORF">As57867_005059</name>
    <name evidence="3" type="ORF">ASTE57867_5072</name>
</gene>
<protein>
    <submittedName>
        <fullName evidence="3">Aste57867_5072 protein</fullName>
    </submittedName>
</protein>
<reference evidence="2" key="2">
    <citation type="submission" date="2019-06" db="EMBL/GenBank/DDBJ databases">
        <title>Genomics analysis of Aphanomyces spp. identifies a new class of oomycete effector associated with host adaptation.</title>
        <authorList>
            <person name="Gaulin E."/>
        </authorList>
    </citation>
    <scope>NUCLEOTIDE SEQUENCE</scope>
    <source>
        <strain evidence="2">CBS 578.67</strain>
    </source>
</reference>
<dbReference type="SUPFAM" id="SSF50978">
    <property type="entry name" value="WD40 repeat-like"/>
    <property type="match status" value="1"/>
</dbReference>
<dbReference type="InterPro" id="IPR036322">
    <property type="entry name" value="WD40_repeat_dom_sf"/>
</dbReference>
<evidence type="ECO:0000256" key="1">
    <source>
        <dbReference type="SAM" id="MobiDB-lite"/>
    </source>
</evidence>
<evidence type="ECO:0000313" key="3">
    <source>
        <dbReference type="EMBL" id="VFT82153.1"/>
    </source>
</evidence>